<dbReference type="EMBL" id="LK049700">
    <property type="protein sequence ID" value="CDY72235.1"/>
    <property type="molecule type" value="Genomic_DNA"/>
</dbReference>
<dbReference type="PaxDb" id="3708-A0A078K0P5"/>
<protein>
    <submittedName>
        <fullName evidence="1">BnaA01g36510D protein</fullName>
    </submittedName>
</protein>
<reference evidence="1" key="2">
    <citation type="submission" date="2014-06" db="EMBL/GenBank/DDBJ databases">
        <authorList>
            <person name="Genoscope - CEA"/>
        </authorList>
    </citation>
    <scope>NUCLEOTIDE SEQUENCE</scope>
</reference>
<gene>
    <name evidence="1" type="primary">BnaA01g36510D</name>
    <name evidence="1" type="ORF">GSBRNA2T00025943001</name>
</gene>
<proteinExistence type="predicted"/>
<accession>A0A078K0P5</accession>
<name>A0A078K0P5_BRANA</name>
<dbReference type="Gramene" id="CDY72235">
    <property type="protein sequence ID" value="CDY72235"/>
    <property type="gene ID" value="GSBRNA2T00025943001"/>
</dbReference>
<evidence type="ECO:0000313" key="1">
    <source>
        <dbReference type="EMBL" id="CDY72235.1"/>
    </source>
</evidence>
<organism evidence="1">
    <name type="scientific">Brassica napus</name>
    <name type="common">Rape</name>
    <dbReference type="NCBI Taxonomy" id="3708"/>
    <lineage>
        <taxon>Eukaryota</taxon>
        <taxon>Viridiplantae</taxon>
        <taxon>Streptophyta</taxon>
        <taxon>Embryophyta</taxon>
        <taxon>Tracheophyta</taxon>
        <taxon>Spermatophyta</taxon>
        <taxon>Magnoliopsida</taxon>
        <taxon>eudicotyledons</taxon>
        <taxon>Gunneridae</taxon>
        <taxon>Pentapetalae</taxon>
        <taxon>rosids</taxon>
        <taxon>malvids</taxon>
        <taxon>Brassicales</taxon>
        <taxon>Brassicaceae</taxon>
        <taxon>Brassiceae</taxon>
        <taxon>Brassica</taxon>
    </lineage>
</organism>
<reference evidence="1" key="1">
    <citation type="journal article" date="2014" name="Science">
        <title>Plant genetics. Early allopolyploid evolution in the post-Neolithic Brassica napus oilseed genome.</title>
        <authorList>
            <person name="Chalhoub B."/>
            <person name="Denoeud F."/>
            <person name="Liu S."/>
            <person name="Parkin I.A."/>
            <person name="Tang H."/>
            <person name="Wang X."/>
            <person name="Chiquet J."/>
            <person name="Belcram H."/>
            <person name="Tong C."/>
            <person name="Samans B."/>
            <person name="Correa M."/>
            <person name="Da Silva C."/>
            <person name="Just J."/>
            <person name="Falentin C."/>
            <person name="Koh C.S."/>
            <person name="Le Clainche I."/>
            <person name="Bernard M."/>
            <person name="Bento P."/>
            <person name="Noel B."/>
            <person name="Labadie K."/>
            <person name="Alberti A."/>
            <person name="Charles M."/>
            <person name="Arnaud D."/>
            <person name="Guo H."/>
            <person name="Daviaud C."/>
            <person name="Alamery S."/>
            <person name="Jabbari K."/>
            <person name="Zhao M."/>
            <person name="Edger P.P."/>
            <person name="Chelaifa H."/>
            <person name="Tack D."/>
            <person name="Lassalle G."/>
            <person name="Mestiri I."/>
            <person name="Schnel N."/>
            <person name="Le Paslier M.C."/>
            <person name="Fan G."/>
            <person name="Renault V."/>
            <person name="Bayer P.E."/>
            <person name="Golicz A.A."/>
            <person name="Manoli S."/>
            <person name="Lee T.H."/>
            <person name="Thi V.H."/>
            <person name="Chalabi S."/>
            <person name="Hu Q."/>
            <person name="Fan C."/>
            <person name="Tollenaere R."/>
            <person name="Lu Y."/>
            <person name="Battail C."/>
            <person name="Shen J."/>
            <person name="Sidebottom C.H."/>
            <person name="Wang X."/>
            <person name="Canaguier A."/>
            <person name="Chauveau A."/>
            <person name="Berard A."/>
            <person name="Deniot G."/>
            <person name="Guan M."/>
            <person name="Liu Z."/>
            <person name="Sun F."/>
            <person name="Lim Y.P."/>
            <person name="Lyons E."/>
            <person name="Town C.D."/>
            <person name="Bancroft I."/>
            <person name="Wang X."/>
            <person name="Meng J."/>
            <person name="Ma J."/>
            <person name="Pires J.C."/>
            <person name="King G.J."/>
            <person name="Brunel D."/>
            <person name="Delourme R."/>
            <person name="Renard M."/>
            <person name="Aury J.M."/>
            <person name="Adams K.L."/>
            <person name="Batley J."/>
            <person name="Snowdon R.J."/>
            <person name="Tost J."/>
            <person name="Edwards D."/>
            <person name="Zhou Y."/>
            <person name="Hua W."/>
            <person name="Sharpe A.G."/>
            <person name="Paterson A.H."/>
            <person name="Guan C."/>
            <person name="Wincker P."/>
        </authorList>
    </citation>
    <scope>NUCLEOTIDE SEQUENCE [LARGE SCALE GENOMIC DNA]</scope>
</reference>
<sequence length="72" mass="8761">MFHRRYRMSRLLFLRIMTTTSQKKRCNGHGWIILFAKRNGRISDVSRWPSCSFGRFRKIKDKESHFVLRNSN</sequence>
<dbReference type="AlphaFoldDB" id="A0A078K0P5"/>